<protein>
    <submittedName>
        <fullName evidence="5">Uncharacterized protein</fullName>
    </submittedName>
</protein>
<keyword evidence="4" id="KW-1133">Transmembrane helix</keyword>
<sequence length="337" mass="36009">MARHAKTDSDVTSLAPSSPPRSPRRPAYYVLSPAASHPDVVVASGGAGGGGGGVAAAEKMSFAGSTPAESPLHYHYHHSGAAVHHSRESSTGRLLFSDQLRSGAAAGVPWRRLAQGSGAGSVGDDDDDEGGLAGAASQWRCYALGAFAFVAVFAFFLLVLWGASKSYKPHVVVKSVVFETYHIQGGTDRTGVPTKMMSVNATVRLRFRNRGTFFSLHVTSTPFHLFYDDLTVATGHMAEFYQPRRSGRVVTVSVVGKQVPLYGAGAELHSKPNNGRLGPAVVPVRMAFVLRARAHILGLLVRSKFYRRVLCRLDVREASLGKPVHGVAADCEYHDGR</sequence>
<comment type="subcellular location">
    <subcellularLocation>
        <location evidence="1">Membrane</location>
    </subcellularLocation>
</comment>
<dbReference type="GO" id="GO:0098542">
    <property type="term" value="P:defense response to other organism"/>
    <property type="evidence" value="ECO:0007669"/>
    <property type="project" value="InterPro"/>
</dbReference>
<dbReference type="GO" id="GO:0005886">
    <property type="term" value="C:plasma membrane"/>
    <property type="evidence" value="ECO:0007669"/>
    <property type="project" value="TreeGrafter"/>
</dbReference>
<dbReference type="AlphaFoldDB" id="A0A0D3F8N5"/>
<keyword evidence="6" id="KW-1185">Reference proteome</keyword>
<dbReference type="InterPro" id="IPR044839">
    <property type="entry name" value="NDR1-like"/>
</dbReference>
<evidence type="ECO:0000313" key="6">
    <source>
        <dbReference type="Proteomes" id="UP000026960"/>
    </source>
</evidence>
<keyword evidence="2 4" id="KW-0472">Membrane</keyword>
<dbReference type="HOGENOM" id="CLU_045609_0_0_1"/>
<evidence type="ECO:0000256" key="2">
    <source>
        <dbReference type="ARBA" id="ARBA00023136"/>
    </source>
</evidence>
<feature type="region of interest" description="Disordered" evidence="3">
    <location>
        <begin position="1"/>
        <end position="27"/>
    </location>
</feature>
<proteinExistence type="predicted"/>
<accession>A0A0D3F8N5</accession>
<evidence type="ECO:0000256" key="4">
    <source>
        <dbReference type="SAM" id="Phobius"/>
    </source>
</evidence>
<dbReference type="Gramene" id="OBART02G27170.2">
    <property type="protein sequence ID" value="OBART02G27170.2"/>
    <property type="gene ID" value="OBART02G27170"/>
</dbReference>
<dbReference type="EnsemblPlants" id="OBART02G27170.2">
    <property type="protein sequence ID" value="OBART02G27170.2"/>
    <property type="gene ID" value="OBART02G27170"/>
</dbReference>
<dbReference type="Proteomes" id="UP000026960">
    <property type="component" value="Chromosome 2"/>
</dbReference>
<evidence type="ECO:0000256" key="1">
    <source>
        <dbReference type="ARBA" id="ARBA00004370"/>
    </source>
</evidence>
<feature type="transmembrane region" description="Helical" evidence="4">
    <location>
        <begin position="142"/>
        <end position="161"/>
    </location>
</feature>
<organism evidence="5">
    <name type="scientific">Oryza barthii</name>
    <dbReference type="NCBI Taxonomy" id="65489"/>
    <lineage>
        <taxon>Eukaryota</taxon>
        <taxon>Viridiplantae</taxon>
        <taxon>Streptophyta</taxon>
        <taxon>Embryophyta</taxon>
        <taxon>Tracheophyta</taxon>
        <taxon>Spermatophyta</taxon>
        <taxon>Magnoliopsida</taxon>
        <taxon>Liliopsida</taxon>
        <taxon>Poales</taxon>
        <taxon>Poaceae</taxon>
        <taxon>BOP clade</taxon>
        <taxon>Oryzoideae</taxon>
        <taxon>Oryzeae</taxon>
        <taxon>Oryzinae</taxon>
        <taxon>Oryza</taxon>
    </lineage>
</organism>
<evidence type="ECO:0000313" key="5">
    <source>
        <dbReference type="EnsemblPlants" id="OBART02G27170.2"/>
    </source>
</evidence>
<evidence type="ECO:0000256" key="3">
    <source>
        <dbReference type="SAM" id="MobiDB-lite"/>
    </source>
</evidence>
<keyword evidence="4" id="KW-0812">Transmembrane</keyword>
<dbReference type="PANTHER" id="PTHR31234">
    <property type="entry name" value="LATE EMBRYOGENESIS ABUNDANT (LEA) HYDROXYPROLINE-RICH GLYCOPROTEIN FAMILY"/>
    <property type="match status" value="1"/>
</dbReference>
<reference evidence="5" key="1">
    <citation type="journal article" date="2009" name="Rice">
        <title>De Novo Next Generation Sequencing of Plant Genomes.</title>
        <authorList>
            <person name="Rounsley S."/>
            <person name="Marri P.R."/>
            <person name="Yu Y."/>
            <person name="He R."/>
            <person name="Sisneros N."/>
            <person name="Goicoechea J.L."/>
            <person name="Lee S.J."/>
            <person name="Angelova A."/>
            <person name="Kudrna D."/>
            <person name="Luo M."/>
            <person name="Affourtit J."/>
            <person name="Desany B."/>
            <person name="Knight J."/>
            <person name="Niazi F."/>
            <person name="Egholm M."/>
            <person name="Wing R.A."/>
        </authorList>
    </citation>
    <scope>NUCLEOTIDE SEQUENCE [LARGE SCALE GENOMIC DNA]</scope>
    <source>
        <strain evidence="5">cv. IRGC 105608</strain>
    </source>
</reference>
<name>A0A0D3F8N5_9ORYZ</name>
<reference evidence="5" key="2">
    <citation type="submission" date="2015-03" db="UniProtKB">
        <authorList>
            <consortium name="EnsemblPlants"/>
        </authorList>
    </citation>
    <scope>IDENTIFICATION</scope>
</reference>
<dbReference type="PANTHER" id="PTHR31234:SF2">
    <property type="entry name" value="OS05G0199100 PROTEIN"/>
    <property type="match status" value="1"/>
</dbReference>